<dbReference type="AlphaFoldDB" id="A0A9Q8LAG9"/>
<dbReference type="PANTHER" id="PTHR10996:SF281">
    <property type="entry name" value="D-ISOMER SPECIFIC 2-HYDROXYACID DEHYDROGENASE NAD-BINDING DOMAIN-CONTAINING PROTEIN-RELATED"/>
    <property type="match status" value="1"/>
</dbReference>
<proteinExistence type="predicted"/>
<dbReference type="GO" id="GO:0016618">
    <property type="term" value="F:hydroxypyruvate reductase [NAD(P)H] activity"/>
    <property type="evidence" value="ECO:0007669"/>
    <property type="project" value="TreeGrafter"/>
</dbReference>
<dbReference type="Pfam" id="PF02826">
    <property type="entry name" value="2-Hacid_dh_C"/>
    <property type="match status" value="1"/>
</dbReference>
<evidence type="ECO:0000256" key="1">
    <source>
        <dbReference type="ARBA" id="ARBA00023002"/>
    </source>
</evidence>
<reference evidence="3" key="2">
    <citation type="journal article" date="2022" name="Microb. Genom.">
        <title>A chromosome-scale genome assembly of the tomato pathogen Cladosporium fulvum reveals a compartmentalized genome architecture and the presence of a dispensable chromosome.</title>
        <authorList>
            <person name="Zaccaron A.Z."/>
            <person name="Chen L.H."/>
            <person name="Samaras A."/>
            <person name="Stergiopoulos I."/>
        </authorList>
    </citation>
    <scope>NUCLEOTIDE SEQUENCE</scope>
    <source>
        <strain evidence="3">Race5_Kim</strain>
    </source>
</reference>
<keyword evidence="4" id="KW-1185">Reference proteome</keyword>
<organism evidence="3 4">
    <name type="scientific">Passalora fulva</name>
    <name type="common">Tomato leaf mold</name>
    <name type="synonym">Cladosporium fulvum</name>
    <dbReference type="NCBI Taxonomy" id="5499"/>
    <lineage>
        <taxon>Eukaryota</taxon>
        <taxon>Fungi</taxon>
        <taxon>Dikarya</taxon>
        <taxon>Ascomycota</taxon>
        <taxon>Pezizomycotina</taxon>
        <taxon>Dothideomycetes</taxon>
        <taxon>Dothideomycetidae</taxon>
        <taxon>Mycosphaerellales</taxon>
        <taxon>Mycosphaerellaceae</taxon>
        <taxon>Fulvia</taxon>
    </lineage>
</organism>
<dbReference type="OrthoDB" id="9991913at2759"/>
<dbReference type="SUPFAM" id="SSF51735">
    <property type="entry name" value="NAD(P)-binding Rossmann-fold domains"/>
    <property type="match status" value="1"/>
</dbReference>
<dbReference type="KEGG" id="ffu:CLAFUR5_02497"/>
<evidence type="ECO:0000313" key="3">
    <source>
        <dbReference type="EMBL" id="UJO13804.1"/>
    </source>
</evidence>
<dbReference type="SUPFAM" id="SSF52283">
    <property type="entry name" value="Formate/glycerate dehydrogenase catalytic domain-like"/>
    <property type="match status" value="1"/>
</dbReference>
<dbReference type="InterPro" id="IPR050223">
    <property type="entry name" value="D-isomer_2-hydroxyacid_DH"/>
</dbReference>
<accession>A0A9Q8LAG9</accession>
<dbReference type="GO" id="GO:0030267">
    <property type="term" value="F:glyoxylate reductase (NADPH) activity"/>
    <property type="evidence" value="ECO:0007669"/>
    <property type="project" value="TreeGrafter"/>
</dbReference>
<reference evidence="3" key="1">
    <citation type="submission" date="2021-12" db="EMBL/GenBank/DDBJ databases">
        <authorList>
            <person name="Zaccaron A."/>
            <person name="Stergiopoulos I."/>
        </authorList>
    </citation>
    <scope>NUCLEOTIDE SEQUENCE</scope>
    <source>
        <strain evidence="3">Race5_Kim</strain>
    </source>
</reference>
<gene>
    <name evidence="3" type="ORF">CLAFUR5_02497</name>
</gene>
<keyword evidence="1" id="KW-0560">Oxidoreductase</keyword>
<evidence type="ECO:0000259" key="2">
    <source>
        <dbReference type="Pfam" id="PF02826"/>
    </source>
</evidence>
<dbReference type="Proteomes" id="UP000756132">
    <property type="component" value="Chromosome 2"/>
</dbReference>
<name>A0A9Q8LAG9_PASFU</name>
<dbReference type="RefSeq" id="XP_047758170.1">
    <property type="nucleotide sequence ID" value="XM_047901645.1"/>
</dbReference>
<evidence type="ECO:0000313" key="4">
    <source>
        <dbReference type="Proteomes" id="UP000756132"/>
    </source>
</evidence>
<dbReference type="PANTHER" id="PTHR10996">
    <property type="entry name" value="2-HYDROXYACID DEHYDROGENASE-RELATED"/>
    <property type="match status" value="1"/>
</dbReference>
<dbReference type="InterPro" id="IPR006140">
    <property type="entry name" value="D-isomer_DH_NAD-bd"/>
</dbReference>
<dbReference type="GO" id="GO:0051287">
    <property type="term" value="F:NAD binding"/>
    <property type="evidence" value="ECO:0007669"/>
    <property type="project" value="InterPro"/>
</dbReference>
<dbReference type="EMBL" id="CP090164">
    <property type="protein sequence ID" value="UJO13804.1"/>
    <property type="molecule type" value="Genomic_DNA"/>
</dbReference>
<sequence>MPTTRPDILLIQSPIQAIDHTRRTLLAQNFNLINYDCTTLSDFRQRMHPGRPYASLQAILRLGWHKVGAYADLKPFIQHGHGSAFPPSLKILCSSGHGYDAADTFALAKRGIWYCNTPNACTEAVANSALWLVLDTFRYLTFAQNSARHDWSLSWDFGMEAEDPTGNSLGIAGLGDIGMAIARKSEVAYGMRVHYCGPRRKVENEKGLEYGARYYETVEDMIPAVDCLVLAAPFTRETHHMLGRDQFALAKPSVSGS</sequence>
<feature type="domain" description="D-isomer specific 2-hydroxyacid dehydrogenase NAD-binding" evidence="2">
    <location>
        <begin position="131"/>
        <end position="254"/>
    </location>
</feature>
<dbReference type="GeneID" id="71982375"/>
<dbReference type="InterPro" id="IPR036291">
    <property type="entry name" value="NAD(P)-bd_dom_sf"/>
</dbReference>
<dbReference type="Gene3D" id="3.40.50.720">
    <property type="entry name" value="NAD(P)-binding Rossmann-like Domain"/>
    <property type="match status" value="2"/>
</dbReference>
<dbReference type="GO" id="GO:0005829">
    <property type="term" value="C:cytosol"/>
    <property type="evidence" value="ECO:0007669"/>
    <property type="project" value="TreeGrafter"/>
</dbReference>
<protein>
    <submittedName>
        <fullName evidence="3">Glyoxylate reductase</fullName>
    </submittedName>
</protein>